<comment type="caution">
    <text evidence="2">The sequence shown here is derived from an EMBL/GenBank/DDBJ whole genome shotgun (WGS) entry which is preliminary data.</text>
</comment>
<accession>A0ABU0NE39</accession>
<dbReference type="Proteomes" id="UP001236620">
    <property type="component" value="Unassembled WGS sequence"/>
</dbReference>
<gene>
    <name evidence="2" type="ORF">J2Z63_000008</name>
</gene>
<sequence length="139" mass="16226">MKSKESIINDLKNNLSNNLDLVNKKEFDDLVNLFFDDEEIIDLLVVGIDNKAWLLTLTDKRLFFVKKHNLYNNVIKQYGLEQLKDLRLTDSTQFASLSFIFDNDFIKVENITLNEAKLIGKKIAQSNINWLDEINNMVK</sequence>
<dbReference type="RefSeq" id="WP_307443761.1">
    <property type="nucleotide sequence ID" value="NZ_JAUSWP010000001.1"/>
</dbReference>
<evidence type="ECO:0000313" key="3">
    <source>
        <dbReference type="Proteomes" id="UP001236620"/>
    </source>
</evidence>
<keyword evidence="3" id="KW-1185">Reference proteome</keyword>
<name>A0ABU0NE39_9MOLU</name>
<feature type="domain" description="YokE-like PH" evidence="1">
    <location>
        <begin position="36"/>
        <end position="122"/>
    </location>
</feature>
<evidence type="ECO:0000313" key="2">
    <source>
        <dbReference type="EMBL" id="MDQ0567387.1"/>
    </source>
</evidence>
<dbReference type="EMBL" id="JAUSWP010000001">
    <property type="protein sequence ID" value="MDQ0567387.1"/>
    <property type="molecule type" value="Genomic_DNA"/>
</dbReference>
<dbReference type="InterPro" id="IPR039519">
    <property type="entry name" value="YokE-like_PH"/>
</dbReference>
<evidence type="ECO:0000259" key="1">
    <source>
        <dbReference type="Pfam" id="PF14470"/>
    </source>
</evidence>
<proteinExistence type="predicted"/>
<reference evidence="2" key="1">
    <citation type="submission" date="2023-07" db="EMBL/GenBank/DDBJ databases">
        <title>Genomic Encyclopedia of Type Strains, Phase IV (KMG-IV): sequencing the most valuable type-strain genomes for metagenomic binning, comparative biology and taxonomic classification.</title>
        <authorList>
            <person name="Goeker M."/>
        </authorList>
    </citation>
    <scope>NUCLEOTIDE SEQUENCE [LARGE SCALE GENOMIC DNA]</scope>
    <source>
        <strain evidence="2">DSM 22019</strain>
    </source>
</reference>
<organism evidence="2 3">
    <name type="scientific">Mycoplasma yeatsii</name>
    <dbReference type="NCBI Taxonomy" id="51365"/>
    <lineage>
        <taxon>Bacteria</taxon>
        <taxon>Bacillati</taxon>
        <taxon>Mycoplasmatota</taxon>
        <taxon>Mollicutes</taxon>
        <taxon>Mycoplasmataceae</taxon>
        <taxon>Mycoplasma</taxon>
    </lineage>
</organism>
<dbReference type="Pfam" id="PF14470">
    <property type="entry name" value="bPH_3"/>
    <property type="match status" value="1"/>
</dbReference>
<protein>
    <recommendedName>
        <fullName evidence="1">YokE-like PH domain-containing protein</fullName>
    </recommendedName>
</protein>